<keyword evidence="3" id="KW-1185">Reference proteome</keyword>
<evidence type="ECO:0000313" key="2">
    <source>
        <dbReference type="EMBL" id="PIL23595.1"/>
    </source>
</evidence>
<organism evidence="2 3">
    <name type="scientific">Ganoderma sinense ZZ0214-1</name>
    <dbReference type="NCBI Taxonomy" id="1077348"/>
    <lineage>
        <taxon>Eukaryota</taxon>
        <taxon>Fungi</taxon>
        <taxon>Dikarya</taxon>
        <taxon>Basidiomycota</taxon>
        <taxon>Agaricomycotina</taxon>
        <taxon>Agaricomycetes</taxon>
        <taxon>Polyporales</taxon>
        <taxon>Polyporaceae</taxon>
        <taxon>Ganoderma</taxon>
    </lineage>
</organism>
<name>A0A2G8RQ01_9APHY</name>
<reference evidence="2 3" key="1">
    <citation type="journal article" date="2015" name="Sci. Rep.">
        <title>Chromosome-level genome map provides insights into diverse defense mechanisms in the medicinal fungus Ganoderma sinense.</title>
        <authorList>
            <person name="Zhu Y."/>
            <person name="Xu J."/>
            <person name="Sun C."/>
            <person name="Zhou S."/>
            <person name="Xu H."/>
            <person name="Nelson D.R."/>
            <person name="Qian J."/>
            <person name="Song J."/>
            <person name="Luo H."/>
            <person name="Xiang L."/>
            <person name="Li Y."/>
            <person name="Xu Z."/>
            <person name="Ji A."/>
            <person name="Wang L."/>
            <person name="Lu S."/>
            <person name="Hayward A."/>
            <person name="Sun W."/>
            <person name="Li X."/>
            <person name="Schwartz D.C."/>
            <person name="Wang Y."/>
            <person name="Chen S."/>
        </authorList>
    </citation>
    <scope>NUCLEOTIDE SEQUENCE [LARGE SCALE GENOMIC DNA]</scope>
    <source>
        <strain evidence="2 3">ZZ0214-1</strain>
    </source>
</reference>
<evidence type="ECO:0000313" key="3">
    <source>
        <dbReference type="Proteomes" id="UP000230002"/>
    </source>
</evidence>
<protein>
    <submittedName>
        <fullName evidence="2">Uncharacterized protein</fullName>
    </submittedName>
</protein>
<evidence type="ECO:0000256" key="1">
    <source>
        <dbReference type="SAM" id="SignalP"/>
    </source>
</evidence>
<feature type="signal peptide" evidence="1">
    <location>
        <begin position="1"/>
        <end position="23"/>
    </location>
</feature>
<accession>A0A2G8RQ01</accession>
<dbReference type="AlphaFoldDB" id="A0A2G8RQ01"/>
<proteinExistence type="predicted"/>
<dbReference type="EMBL" id="AYKW01000068">
    <property type="protein sequence ID" value="PIL23595.1"/>
    <property type="molecule type" value="Genomic_DNA"/>
</dbReference>
<dbReference type="OrthoDB" id="2985022at2759"/>
<keyword evidence="1" id="KW-0732">Signal</keyword>
<comment type="caution">
    <text evidence="2">The sequence shown here is derived from an EMBL/GenBank/DDBJ whole genome shotgun (WGS) entry which is preliminary data.</text>
</comment>
<gene>
    <name evidence="2" type="ORF">GSI_14908</name>
</gene>
<dbReference type="Proteomes" id="UP000230002">
    <property type="component" value="Unassembled WGS sequence"/>
</dbReference>
<feature type="chain" id="PRO_5013607400" evidence="1">
    <location>
        <begin position="24"/>
        <end position="163"/>
    </location>
</feature>
<sequence length="163" mass="16866">MQLSLNFCGLALFVLALTGVGCASTPFALPNVDGAATVAADEPATYLVSHEQMMHWIATTDAELTFIGTPLNPLAPRSAQDTTVTYCSNRVDNVCGGPCTVYTGGATCLNAPNTNCLAATNNVGFCDRAGCGHSCNQLSTCGTRLDNGFCYTPGTRSILVSTA</sequence>